<dbReference type="SUPFAM" id="SSF50923">
    <property type="entry name" value="Hemopexin-like domain"/>
    <property type="match status" value="1"/>
</dbReference>
<dbReference type="Proteomes" id="UP000306102">
    <property type="component" value="Unassembled WGS sequence"/>
</dbReference>
<reference evidence="4 5" key="1">
    <citation type="journal article" date="2018" name="Proc. Natl. Acad. Sci. U.S.A.">
        <title>Draft genome sequence of Camellia sinensis var. sinensis provides insights into the evolution of the tea genome and tea quality.</title>
        <authorList>
            <person name="Wei C."/>
            <person name="Yang H."/>
            <person name="Wang S."/>
            <person name="Zhao J."/>
            <person name="Liu C."/>
            <person name="Gao L."/>
            <person name="Xia E."/>
            <person name="Lu Y."/>
            <person name="Tai Y."/>
            <person name="She G."/>
            <person name="Sun J."/>
            <person name="Cao H."/>
            <person name="Tong W."/>
            <person name="Gao Q."/>
            <person name="Li Y."/>
            <person name="Deng W."/>
            <person name="Jiang X."/>
            <person name="Wang W."/>
            <person name="Chen Q."/>
            <person name="Zhang S."/>
            <person name="Li H."/>
            <person name="Wu J."/>
            <person name="Wang P."/>
            <person name="Li P."/>
            <person name="Shi C."/>
            <person name="Zheng F."/>
            <person name="Jian J."/>
            <person name="Huang B."/>
            <person name="Shan D."/>
            <person name="Shi M."/>
            <person name="Fang C."/>
            <person name="Yue Y."/>
            <person name="Li F."/>
            <person name="Li D."/>
            <person name="Wei S."/>
            <person name="Han B."/>
            <person name="Jiang C."/>
            <person name="Yin Y."/>
            <person name="Xia T."/>
            <person name="Zhang Z."/>
            <person name="Bennetzen J.L."/>
            <person name="Zhao S."/>
            <person name="Wan X."/>
        </authorList>
    </citation>
    <scope>NUCLEOTIDE SEQUENCE [LARGE SCALE GENOMIC DNA]</scope>
    <source>
        <strain evidence="5">cv. Shuchazao</strain>
        <tissue evidence="4">Leaf</tissue>
    </source>
</reference>
<dbReference type="STRING" id="542762.A0A4S4DYB1"/>
<evidence type="ECO:0000256" key="2">
    <source>
        <dbReference type="SAM" id="MobiDB-lite"/>
    </source>
</evidence>
<feature type="region of interest" description="Disordered" evidence="2">
    <location>
        <begin position="262"/>
        <end position="282"/>
    </location>
</feature>
<feature type="domain" description="Pierisin-like" evidence="3">
    <location>
        <begin position="66"/>
        <end position="185"/>
    </location>
</feature>
<accession>A0A4S4DYB1</accession>
<dbReference type="Pfam" id="PF22596">
    <property type="entry name" value="Scabin-like"/>
    <property type="match status" value="1"/>
</dbReference>
<evidence type="ECO:0000313" key="4">
    <source>
        <dbReference type="EMBL" id="THG08429.1"/>
    </source>
</evidence>
<evidence type="ECO:0000313" key="5">
    <source>
        <dbReference type="Proteomes" id="UP000306102"/>
    </source>
</evidence>
<dbReference type="Gene3D" id="2.110.10.10">
    <property type="entry name" value="Hemopexin-like domain"/>
    <property type="match status" value="1"/>
</dbReference>
<keyword evidence="5" id="KW-1185">Reference proteome</keyword>
<feature type="repeat" description="Hemopexin" evidence="1">
    <location>
        <begin position="435"/>
        <end position="481"/>
    </location>
</feature>
<comment type="caution">
    <text evidence="4">The sequence shown here is derived from an EMBL/GenBank/DDBJ whole genome shotgun (WGS) entry which is preliminary data.</text>
</comment>
<evidence type="ECO:0000256" key="1">
    <source>
        <dbReference type="PROSITE-ProRule" id="PRU01011"/>
    </source>
</evidence>
<sequence>MSILPNSQWRGCAANFPQPVNEEDKRAAQFLVETVYYFNCHIATPPLPNIVYRSSSGEEDILRHVFRWDLSPYQEVFRNGFQARRQEGTLDEVYFNLEHYIHHGGRPLNSTRPATHAFVSATLNSAWHPSLNLETKIEVYRYEIYAPGGIWVAETLGDRYQYAARDEVCFVAGIAPQYIRSAQLFSLIAGMIYTRREKIDNVIRINGKFNPQSHPPRLLNIRRPIFDCLDANGGRVPLTISIYRPSAVTVSVSEQEKQVSKQEKQQVSISNSEQEKQVSKQEKQEVSIAVSEQEKQQVSIESDFGCDTTDWYAGNVANSESYINAAFRSSRANEAYIFMQDEYVLIDYAPGASKDKVLHGPVLVCHGYPSLTGTAFAEHGIDCAFGSHNENEAFIFTGNLCAQTNYAPGTTNDKIIKGPMTITAMFPFFKGTVFESGVDAAFESTKRYEAYLFKDNQYAHINYGSDSHLFVCHPSHHSRLS</sequence>
<dbReference type="PROSITE" id="PS51642">
    <property type="entry name" value="HEMOPEXIN_2"/>
    <property type="match status" value="1"/>
</dbReference>
<feature type="compositionally biased region" description="Basic and acidic residues" evidence="2">
    <location>
        <begin position="273"/>
        <end position="282"/>
    </location>
</feature>
<evidence type="ECO:0000259" key="3">
    <source>
        <dbReference type="Pfam" id="PF22596"/>
    </source>
</evidence>
<gene>
    <name evidence="4" type="ORF">TEA_006534</name>
</gene>
<dbReference type="EMBL" id="SDRB02009311">
    <property type="protein sequence ID" value="THG08429.1"/>
    <property type="molecule type" value="Genomic_DNA"/>
</dbReference>
<protein>
    <recommendedName>
        <fullName evidence="3">Pierisin-like domain-containing protein</fullName>
    </recommendedName>
</protein>
<dbReference type="InterPro" id="IPR018487">
    <property type="entry name" value="Hemopexin-like_repeat"/>
</dbReference>
<dbReference type="InterPro" id="IPR054695">
    <property type="entry name" value="Pierisin-like_dom"/>
</dbReference>
<dbReference type="AlphaFoldDB" id="A0A4S4DYB1"/>
<dbReference type="Gene3D" id="3.90.210.10">
    <property type="entry name" value="Heat-Labile Enterotoxin, subunit A"/>
    <property type="match status" value="1"/>
</dbReference>
<name>A0A4S4DYB1_CAMSN</name>
<proteinExistence type="predicted"/>
<dbReference type="SUPFAM" id="SSF56399">
    <property type="entry name" value="ADP-ribosylation"/>
    <property type="match status" value="1"/>
</dbReference>
<dbReference type="InterPro" id="IPR036375">
    <property type="entry name" value="Hemopexin-like_dom_sf"/>
</dbReference>
<organism evidence="4 5">
    <name type="scientific">Camellia sinensis var. sinensis</name>
    <name type="common">China tea</name>
    <dbReference type="NCBI Taxonomy" id="542762"/>
    <lineage>
        <taxon>Eukaryota</taxon>
        <taxon>Viridiplantae</taxon>
        <taxon>Streptophyta</taxon>
        <taxon>Embryophyta</taxon>
        <taxon>Tracheophyta</taxon>
        <taxon>Spermatophyta</taxon>
        <taxon>Magnoliopsida</taxon>
        <taxon>eudicotyledons</taxon>
        <taxon>Gunneridae</taxon>
        <taxon>Pentapetalae</taxon>
        <taxon>asterids</taxon>
        <taxon>Ericales</taxon>
        <taxon>Theaceae</taxon>
        <taxon>Camellia</taxon>
    </lineage>
</organism>